<evidence type="ECO:0000313" key="2">
    <source>
        <dbReference type="Proteomes" id="UP000250796"/>
    </source>
</evidence>
<dbReference type="AlphaFoldDB" id="A0A7Z7PQ67"/>
<dbReference type="KEGG" id="minf:MESINF_0012"/>
<keyword evidence="2" id="KW-1185">Reference proteome</keyword>
<gene>
    <name evidence="1" type="ORF">MESINF_0012</name>
</gene>
<accession>A0A7Z7PQ67</accession>
<sequence length="100" mass="11732">MAKFEKAFLEVNFLLLGSNIAGCKYDVRIKVNERVTKIDFKDRDEISFPKNEVFPDETGWIQFSEFYTNPGVKKTTILAYTEDTRVSYCTFSIEQKHQDF</sequence>
<dbReference type="RefSeq" id="WP_169697935.1">
    <property type="nucleotide sequence ID" value="NZ_LS974202.1"/>
</dbReference>
<reference evidence="1 2" key="1">
    <citation type="submission" date="2017-01" db="EMBL/GenBank/DDBJ databases">
        <authorList>
            <person name="Erauso G."/>
        </authorList>
    </citation>
    <scope>NUCLEOTIDE SEQUENCE [LARGE SCALE GENOMIC DNA]</scope>
    <source>
        <strain evidence="1">MESINF1</strain>
    </source>
</reference>
<evidence type="ECO:0000313" key="1">
    <source>
        <dbReference type="EMBL" id="SSC11461.1"/>
    </source>
</evidence>
<name>A0A7Z7PQ67_9BACT</name>
<proteinExistence type="predicted"/>
<protein>
    <submittedName>
        <fullName evidence="1">Uncharacterized protein</fullName>
    </submittedName>
</protein>
<dbReference type="EMBL" id="LS974202">
    <property type="protein sequence ID" value="SSC11461.1"/>
    <property type="molecule type" value="Genomic_DNA"/>
</dbReference>
<organism evidence="1 2">
    <name type="scientific">Mesotoga infera</name>
    <dbReference type="NCBI Taxonomy" id="1236046"/>
    <lineage>
        <taxon>Bacteria</taxon>
        <taxon>Thermotogati</taxon>
        <taxon>Thermotogota</taxon>
        <taxon>Thermotogae</taxon>
        <taxon>Kosmotogales</taxon>
        <taxon>Kosmotogaceae</taxon>
        <taxon>Mesotoga</taxon>
    </lineage>
</organism>
<dbReference type="Proteomes" id="UP000250796">
    <property type="component" value="Chromosome MESINF"/>
</dbReference>